<reference evidence="2 3" key="1">
    <citation type="submission" date="2014-04" db="EMBL/GenBank/DDBJ databases">
        <authorList>
            <consortium name="DOE Joint Genome Institute"/>
            <person name="Kuo A."/>
            <person name="Tarkka M."/>
            <person name="Buscot F."/>
            <person name="Kohler A."/>
            <person name="Nagy L.G."/>
            <person name="Floudas D."/>
            <person name="Copeland A."/>
            <person name="Barry K.W."/>
            <person name="Cichocki N."/>
            <person name="Veneault-Fourrey C."/>
            <person name="LaButti K."/>
            <person name="Lindquist E.A."/>
            <person name="Lipzen A."/>
            <person name="Lundell T."/>
            <person name="Morin E."/>
            <person name="Murat C."/>
            <person name="Sun H."/>
            <person name="Tunlid A."/>
            <person name="Henrissat B."/>
            <person name="Grigoriev I.V."/>
            <person name="Hibbett D.S."/>
            <person name="Martin F."/>
            <person name="Nordberg H.P."/>
            <person name="Cantor M.N."/>
            <person name="Hua S.X."/>
        </authorList>
    </citation>
    <scope>NUCLEOTIDE SEQUENCE [LARGE SCALE GENOMIC DNA]</scope>
    <source>
        <strain evidence="2 3">F 1598</strain>
    </source>
</reference>
<feature type="compositionally biased region" description="Low complexity" evidence="1">
    <location>
        <begin position="993"/>
        <end position="1013"/>
    </location>
</feature>
<dbReference type="HOGENOM" id="CLU_294927_0_0_1"/>
<protein>
    <submittedName>
        <fullName evidence="2">Uncharacterized protein</fullName>
    </submittedName>
</protein>
<feature type="compositionally biased region" description="Polar residues" evidence="1">
    <location>
        <begin position="123"/>
        <end position="137"/>
    </location>
</feature>
<feature type="compositionally biased region" description="Polar residues" evidence="1">
    <location>
        <begin position="403"/>
        <end position="415"/>
    </location>
</feature>
<keyword evidence="3" id="KW-1185">Reference proteome</keyword>
<feature type="compositionally biased region" description="Polar residues" evidence="1">
    <location>
        <begin position="290"/>
        <end position="306"/>
    </location>
</feature>
<feature type="compositionally biased region" description="Basic and acidic residues" evidence="1">
    <location>
        <begin position="247"/>
        <end position="267"/>
    </location>
</feature>
<feature type="compositionally biased region" description="Basic and acidic residues" evidence="1">
    <location>
        <begin position="55"/>
        <end position="70"/>
    </location>
</feature>
<feature type="compositionally biased region" description="Basic and acidic residues" evidence="1">
    <location>
        <begin position="491"/>
        <end position="505"/>
    </location>
</feature>
<evidence type="ECO:0000313" key="3">
    <source>
        <dbReference type="Proteomes" id="UP000054166"/>
    </source>
</evidence>
<dbReference type="OrthoDB" id="8062037at2759"/>
<feature type="compositionally biased region" description="Acidic residues" evidence="1">
    <location>
        <begin position="437"/>
        <end position="449"/>
    </location>
</feature>
<feature type="region of interest" description="Disordered" evidence="1">
    <location>
        <begin position="19"/>
        <end position="328"/>
    </location>
</feature>
<feature type="region of interest" description="Disordered" evidence="1">
    <location>
        <begin position="341"/>
        <end position="363"/>
    </location>
</feature>
<reference evidence="3" key="2">
    <citation type="submission" date="2015-01" db="EMBL/GenBank/DDBJ databases">
        <title>Evolutionary Origins and Diversification of the Mycorrhizal Mutualists.</title>
        <authorList>
            <consortium name="DOE Joint Genome Institute"/>
            <consortium name="Mycorrhizal Genomics Consortium"/>
            <person name="Kohler A."/>
            <person name="Kuo A."/>
            <person name="Nagy L.G."/>
            <person name="Floudas D."/>
            <person name="Copeland A."/>
            <person name="Barry K.W."/>
            <person name="Cichocki N."/>
            <person name="Veneault-Fourrey C."/>
            <person name="LaButti K."/>
            <person name="Lindquist E.A."/>
            <person name="Lipzen A."/>
            <person name="Lundell T."/>
            <person name="Morin E."/>
            <person name="Murat C."/>
            <person name="Riley R."/>
            <person name="Ohm R."/>
            <person name="Sun H."/>
            <person name="Tunlid A."/>
            <person name="Henrissat B."/>
            <person name="Grigoriev I.V."/>
            <person name="Hibbett D.S."/>
            <person name="Martin F."/>
        </authorList>
    </citation>
    <scope>NUCLEOTIDE SEQUENCE [LARGE SCALE GENOMIC DNA]</scope>
    <source>
        <strain evidence="3">F 1598</strain>
    </source>
</reference>
<feature type="compositionally biased region" description="Low complexity" evidence="1">
    <location>
        <begin position="906"/>
        <end position="920"/>
    </location>
</feature>
<feature type="compositionally biased region" description="Basic and acidic residues" evidence="1">
    <location>
        <begin position="426"/>
        <end position="435"/>
    </location>
</feature>
<feature type="compositionally biased region" description="Polar residues" evidence="1">
    <location>
        <begin position="209"/>
        <end position="219"/>
    </location>
</feature>
<feature type="region of interest" description="Disordered" evidence="1">
    <location>
        <begin position="403"/>
        <end position="683"/>
    </location>
</feature>
<dbReference type="STRING" id="765440.A0A0C3CNR1"/>
<feature type="compositionally biased region" description="Low complexity" evidence="1">
    <location>
        <begin position="77"/>
        <end position="86"/>
    </location>
</feature>
<evidence type="ECO:0000256" key="1">
    <source>
        <dbReference type="SAM" id="MobiDB-lite"/>
    </source>
</evidence>
<dbReference type="EMBL" id="KN832971">
    <property type="protein sequence ID" value="KIM91377.1"/>
    <property type="molecule type" value="Genomic_DNA"/>
</dbReference>
<name>A0A0C3CNR1_PILCF</name>
<feature type="compositionally biased region" description="Pro residues" evidence="1">
    <location>
        <begin position="615"/>
        <end position="624"/>
    </location>
</feature>
<feature type="compositionally biased region" description="Basic and acidic residues" evidence="1">
    <location>
        <begin position="93"/>
        <end position="106"/>
    </location>
</feature>
<feature type="region of interest" description="Disordered" evidence="1">
    <location>
        <begin position="860"/>
        <end position="928"/>
    </location>
</feature>
<dbReference type="Proteomes" id="UP000054166">
    <property type="component" value="Unassembled WGS sequence"/>
</dbReference>
<organism evidence="2 3">
    <name type="scientific">Piloderma croceum (strain F 1598)</name>
    <dbReference type="NCBI Taxonomy" id="765440"/>
    <lineage>
        <taxon>Eukaryota</taxon>
        <taxon>Fungi</taxon>
        <taxon>Dikarya</taxon>
        <taxon>Basidiomycota</taxon>
        <taxon>Agaricomycotina</taxon>
        <taxon>Agaricomycetes</taxon>
        <taxon>Agaricomycetidae</taxon>
        <taxon>Atheliales</taxon>
        <taxon>Atheliaceae</taxon>
        <taxon>Piloderma</taxon>
    </lineage>
</organism>
<dbReference type="InParanoid" id="A0A0C3CNR1"/>
<feature type="compositionally biased region" description="Low complexity" evidence="1">
    <location>
        <begin position="194"/>
        <end position="208"/>
    </location>
</feature>
<evidence type="ECO:0000313" key="2">
    <source>
        <dbReference type="EMBL" id="KIM91377.1"/>
    </source>
</evidence>
<feature type="compositionally biased region" description="Polar residues" evidence="1">
    <location>
        <begin position="147"/>
        <end position="173"/>
    </location>
</feature>
<sequence>MTSNTKAAESVQVAPYLTHAVSHHGRITLIPPENAGRTRKTSKLQGKKEKKSSRRLGERSARSEDNEEARFNLGTPRSARSVTSGTSRRRRPRSADDNRSRGREAGGYDEDIDIPDYPPPTFQEATSGSASSFTPTLPIQPAIVANAASSNTARLSPNPSPTTDQSPMVSQRPSLRLLSVIVEPSTSLPPSPAPLTSSLPSPSPSTSPQTFSNPHSRSISPLPPTPQSPGSDSDSDSQEYVCLAPDPSKRQWEEDRQLGLPFEERVQRERKRLLARQVDGTPAGNDAPAQLQSSTQAGPSMCTSQEALGPDRAQPPSARPTLQVPHPDWRLTLDEPSLRSMTSAPSLATHFSQKARSPLSPLRPPWPAISRPYHSAGAASSTLSLSLGHLRLPGSFGKSTTFLGASSAQTGGRESTGSRRLFSKGKGKEKEKSLSDGDLDEVGEEEALDSWEVIEQPAIGEPGPSTRVRPSRPRLTLKPSLKAFDISTSTYEEKAVGGRRGENNTRVDPFPISAEPASSPETERPSSISPTPTNFYPPPAPFLSNTPTPTPTTTSSPHPPARVLDQDLESRRQRCGSMRTRPAPPPPSEFLNKKVHRAAPPPPPVRTGFIRATPPYSPTSPSMPSPLSGIPGPVAPSHALQTSCTAPVLTPMPIQGPANRRRTPPPPPPPQTAMVPNVSGAAESYDRALEVPLPPTPSDPSSVRPWIPILSVEKDREIQREVRRRYGYAPGPHLYSNASSTYTQPPAPAPNDYSITARTGPVVDYTHVPTVPSRLAVSIPTYSQSPPLSSRSITSSPATPRGHHFPGRPLPMTPRVASPVATVGNGLPPSVGIMQNRSHHDQIHADVNVPEGLLIDFETDLDSNNRSGSTMGGDVDGTADGENGTDFPISSPGSAADDESQSVFESAGSSDTSSAASPVVAAPPPPQFSEYTDLDVLLSRMEENHNGTNYDALCVDPSSHPGIRRPCCCSESKRHSLPSLSLCSSRKNRDHTSSSSQRRSCQTQTITTRSYGG</sequence>
<proteinExistence type="predicted"/>
<accession>A0A0C3CNR1</accession>
<feature type="compositionally biased region" description="Low complexity" evidence="1">
    <location>
        <begin position="782"/>
        <end position="800"/>
    </location>
</feature>
<feature type="region of interest" description="Disordered" evidence="1">
    <location>
        <begin position="782"/>
        <end position="812"/>
    </location>
</feature>
<feature type="compositionally biased region" description="Polar residues" evidence="1">
    <location>
        <begin position="341"/>
        <end position="354"/>
    </location>
</feature>
<dbReference type="AlphaFoldDB" id="A0A0C3CNR1"/>
<feature type="region of interest" description="Disordered" evidence="1">
    <location>
        <begin position="971"/>
        <end position="1013"/>
    </location>
</feature>
<gene>
    <name evidence="2" type="ORF">PILCRDRAFT_128147</name>
</gene>